<dbReference type="Gene3D" id="3.10.580.10">
    <property type="entry name" value="CBS-domain"/>
    <property type="match status" value="1"/>
</dbReference>
<dbReference type="PROSITE" id="PS51371">
    <property type="entry name" value="CBS"/>
    <property type="match status" value="2"/>
</dbReference>
<keyword evidence="12" id="KW-1185">Reference proteome</keyword>
<keyword evidence="4 9" id="KW-0812">Transmembrane</keyword>
<dbReference type="Pfam" id="PF03448">
    <property type="entry name" value="MgtE_N"/>
    <property type="match status" value="1"/>
</dbReference>
<dbReference type="GO" id="GO:0015095">
    <property type="term" value="F:magnesium ion transmembrane transporter activity"/>
    <property type="evidence" value="ECO:0007669"/>
    <property type="project" value="UniProtKB-UniRule"/>
</dbReference>
<keyword evidence="9" id="KW-0479">Metal-binding</keyword>
<dbReference type="Gene3D" id="1.25.60.10">
    <property type="entry name" value="MgtE N-terminal domain-like"/>
    <property type="match status" value="1"/>
</dbReference>
<feature type="domain" description="CBS" evidence="10">
    <location>
        <begin position="141"/>
        <end position="204"/>
    </location>
</feature>
<dbReference type="AlphaFoldDB" id="A0AAE3KDA1"/>
<dbReference type="PANTHER" id="PTHR43773:SF1">
    <property type="entry name" value="MAGNESIUM TRANSPORTER MGTE"/>
    <property type="match status" value="1"/>
</dbReference>
<evidence type="ECO:0000256" key="5">
    <source>
        <dbReference type="ARBA" id="ARBA00022842"/>
    </source>
</evidence>
<keyword evidence="9" id="KW-1003">Cell membrane</keyword>
<dbReference type="InterPro" id="IPR000644">
    <property type="entry name" value="CBS_dom"/>
</dbReference>
<comment type="function">
    <text evidence="9">Acts as a magnesium transporter.</text>
</comment>
<dbReference type="Proteomes" id="UP001205843">
    <property type="component" value="Unassembled WGS sequence"/>
</dbReference>
<dbReference type="SUPFAM" id="SSF158791">
    <property type="entry name" value="MgtE N-terminal domain-like"/>
    <property type="match status" value="1"/>
</dbReference>
<dbReference type="SMART" id="SM00924">
    <property type="entry name" value="MgtE_N"/>
    <property type="match status" value="1"/>
</dbReference>
<feature type="transmembrane region" description="Helical" evidence="9">
    <location>
        <begin position="361"/>
        <end position="381"/>
    </location>
</feature>
<feature type="transmembrane region" description="Helical" evidence="9">
    <location>
        <begin position="435"/>
        <end position="454"/>
    </location>
</feature>
<dbReference type="InterPro" id="IPR006668">
    <property type="entry name" value="Mg_transptr_MgtE_intracell_dom"/>
</dbReference>
<sequence length="456" mass="48794">MLLVTSTLEQYAHEMAQHLEQSGYREAARAARKVSSRRAAAILMEAPRHAVVPFLQTLGWDRAGQIAAHLPRDYAAKLLTELSVDDASSLIAAMSPEVIAALMERLPPDQAQPLLDELDQGFRAEIETVARYPADSAGAVMSPYFLSVDEGATVGETTEAVREAPSDTERGAYVFVVGSGGRLAGVISLRELLMAANDSVIRDVMARDVLAARVTDEAQDAAQRIRTRRLKLLPVVDEQDVLVGVMTMNQAMDLVTERIADEFTAVNAASVDETFFTPPREAIRKRLPWMAANIFLNLGAVAVISSFEATLVQVAILAAFLPMITDMGGNVGIQALSVSIRSMALGEVRVRDFWIALRKEVAIGIFNGIALGALFTVLAWFMEGNMILGLVAGTALAVNVLLAGVVGGTIPFLIKRLGKDPAMMTGPILTTITDITGVSVYLGLATVFLAGLMGGV</sequence>
<evidence type="ECO:0000256" key="4">
    <source>
        <dbReference type="ARBA" id="ARBA00022692"/>
    </source>
</evidence>
<dbReference type="InterPro" id="IPR006667">
    <property type="entry name" value="SLC41_membr_dom"/>
</dbReference>
<comment type="similarity">
    <text evidence="2 9">Belongs to the SLC41A transporter family.</text>
</comment>
<feature type="transmembrane region" description="Helical" evidence="9">
    <location>
        <begin position="387"/>
        <end position="414"/>
    </location>
</feature>
<comment type="caution">
    <text evidence="9">Lacks conserved residue(s) required for the propagation of feature annotation.</text>
</comment>
<keyword evidence="3 9" id="KW-0813">Transport</keyword>
<name>A0AAE3KDA1_9GAMM</name>
<feature type="domain" description="CBS" evidence="10">
    <location>
        <begin position="205"/>
        <end position="262"/>
    </location>
</feature>
<evidence type="ECO:0000256" key="1">
    <source>
        <dbReference type="ARBA" id="ARBA00004141"/>
    </source>
</evidence>
<protein>
    <recommendedName>
        <fullName evidence="9">Magnesium transporter MgtE</fullName>
    </recommendedName>
</protein>
<accession>A0AAE3KDA1</accession>
<dbReference type="Pfam" id="PF00571">
    <property type="entry name" value="CBS"/>
    <property type="match status" value="2"/>
</dbReference>
<keyword evidence="6 9" id="KW-1133">Transmembrane helix</keyword>
<keyword evidence="8" id="KW-0129">CBS domain</keyword>
<evidence type="ECO:0000256" key="7">
    <source>
        <dbReference type="ARBA" id="ARBA00023136"/>
    </source>
</evidence>
<dbReference type="PANTHER" id="PTHR43773">
    <property type="entry name" value="MAGNESIUM TRANSPORTER MGTE"/>
    <property type="match status" value="1"/>
</dbReference>
<evidence type="ECO:0000256" key="9">
    <source>
        <dbReference type="RuleBase" id="RU362011"/>
    </source>
</evidence>
<dbReference type="GO" id="GO:0005886">
    <property type="term" value="C:plasma membrane"/>
    <property type="evidence" value="ECO:0007669"/>
    <property type="project" value="UniProtKB-SubCell"/>
</dbReference>
<evidence type="ECO:0000256" key="3">
    <source>
        <dbReference type="ARBA" id="ARBA00022448"/>
    </source>
</evidence>
<evidence type="ECO:0000313" key="12">
    <source>
        <dbReference type="Proteomes" id="UP001205843"/>
    </source>
</evidence>
<evidence type="ECO:0000256" key="8">
    <source>
        <dbReference type="PROSITE-ProRule" id="PRU00703"/>
    </source>
</evidence>
<dbReference type="CDD" id="cd04606">
    <property type="entry name" value="CBS_pair_Mg_transporter"/>
    <property type="match status" value="1"/>
</dbReference>
<keyword evidence="7 9" id="KW-0472">Membrane</keyword>
<evidence type="ECO:0000256" key="2">
    <source>
        <dbReference type="ARBA" id="ARBA00009749"/>
    </source>
</evidence>
<keyword evidence="5 9" id="KW-0460">Magnesium</keyword>
<comment type="subcellular location">
    <subcellularLocation>
        <location evidence="9">Cell membrane</location>
        <topology evidence="9">Multi-pass membrane protein</topology>
    </subcellularLocation>
    <subcellularLocation>
        <location evidence="1">Membrane</location>
        <topology evidence="1">Multi-pass membrane protein</topology>
    </subcellularLocation>
</comment>
<dbReference type="EMBL" id="JALJXV010000010">
    <property type="protein sequence ID" value="MCP1676624.1"/>
    <property type="molecule type" value="Genomic_DNA"/>
</dbReference>
<dbReference type="InterPro" id="IPR006669">
    <property type="entry name" value="MgtE_transporter"/>
</dbReference>
<comment type="caution">
    <text evidence="11">The sequence shown here is derived from an EMBL/GenBank/DDBJ whole genome shotgun (WGS) entry which is preliminary data.</text>
</comment>
<dbReference type="Gene3D" id="1.10.357.20">
    <property type="entry name" value="SLC41 divalent cation transporters, integral membrane domain"/>
    <property type="match status" value="1"/>
</dbReference>
<dbReference type="SUPFAM" id="SSF54631">
    <property type="entry name" value="CBS-domain pair"/>
    <property type="match status" value="1"/>
</dbReference>
<feature type="transmembrane region" description="Helical" evidence="9">
    <location>
        <begin position="287"/>
        <end position="307"/>
    </location>
</feature>
<evidence type="ECO:0000259" key="10">
    <source>
        <dbReference type="PROSITE" id="PS51371"/>
    </source>
</evidence>
<dbReference type="Pfam" id="PF01769">
    <property type="entry name" value="MgtE"/>
    <property type="match status" value="1"/>
</dbReference>
<dbReference type="RefSeq" id="WP_253483312.1">
    <property type="nucleotide sequence ID" value="NZ_JALJXV010000010.1"/>
</dbReference>
<dbReference type="NCBIfam" id="TIGR00400">
    <property type="entry name" value="mgtE"/>
    <property type="match status" value="1"/>
</dbReference>
<gene>
    <name evidence="11" type="ORF">J2T57_003795</name>
</gene>
<proteinExistence type="inferred from homology"/>
<dbReference type="InterPro" id="IPR046342">
    <property type="entry name" value="CBS_dom_sf"/>
</dbReference>
<reference evidence="11" key="1">
    <citation type="submission" date="2022-03" db="EMBL/GenBank/DDBJ databases">
        <title>Genomic Encyclopedia of Type Strains, Phase III (KMG-III): the genomes of soil and plant-associated and newly described type strains.</title>
        <authorList>
            <person name="Whitman W."/>
        </authorList>
    </citation>
    <scope>NUCLEOTIDE SEQUENCE</scope>
    <source>
        <strain evidence="11">ANL 6-2</strain>
    </source>
</reference>
<dbReference type="InterPro" id="IPR036739">
    <property type="entry name" value="SLC41_membr_dom_sf"/>
</dbReference>
<comment type="subunit">
    <text evidence="9">Homodimer.</text>
</comment>
<evidence type="ECO:0000313" key="11">
    <source>
        <dbReference type="EMBL" id="MCP1676624.1"/>
    </source>
</evidence>
<dbReference type="SUPFAM" id="SSF161093">
    <property type="entry name" value="MgtE membrane domain-like"/>
    <property type="match status" value="1"/>
</dbReference>
<dbReference type="GO" id="GO:0046872">
    <property type="term" value="F:metal ion binding"/>
    <property type="evidence" value="ECO:0007669"/>
    <property type="project" value="UniProtKB-KW"/>
</dbReference>
<organism evidence="11 12">
    <name type="scientific">Natronocella acetinitrilica</name>
    <dbReference type="NCBI Taxonomy" id="414046"/>
    <lineage>
        <taxon>Bacteria</taxon>
        <taxon>Pseudomonadati</taxon>
        <taxon>Pseudomonadota</taxon>
        <taxon>Gammaproteobacteria</taxon>
        <taxon>Chromatiales</taxon>
        <taxon>Ectothiorhodospiraceae</taxon>
        <taxon>Natronocella</taxon>
    </lineage>
</organism>
<evidence type="ECO:0000256" key="6">
    <source>
        <dbReference type="ARBA" id="ARBA00022989"/>
    </source>
</evidence>
<dbReference type="InterPro" id="IPR038076">
    <property type="entry name" value="MgtE_N_sf"/>
</dbReference>